<dbReference type="Proteomes" id="UP000054560">
    <property type="component" value="Unassembled WGS sequence"/>
</dbReference>
<evidence type="ECO:0000313" key="2">
    <source>
        <dbReference type="Proteomes" id="UP000054560"/>
    </source>
</evidence>
<name>A0A0L0G6M3_9EUKA</name>
<dbReference type="AlphaFoldDB" id="A0A0L0G6M3"/>
<dbReference type="EMBL" id="KQ241749">
    <property type="protein sequence ID" value="KNC84665.1"/>
    <property type="molecule type" value="Genomic_DNA"/>
</dbReference>
<dbReference type="RefSeq" id="XP_014158567.1">
    <property type="nucleotide sequence ID" value="XM_014303092.1"/>
</dbReference>
<reference evidence="1 2" key="1">
    <citation type="submission" date="2011-02" db="EMBL/GenBank/DDBJ databases">
        <title>The Genome Sequence of Sphaeroforma arctica JP610.</title>
        <authorList>
            <consortium name="The Broad Institute Genome Sequencing Platform"/>
            <person name="Russ C."/>
            <person name="Cuomo C."/>
            <person name="Young S.K."/>
            <person name="Zeng Q."/>
            <person name="Gargeya S."/>
            <person name="Alvarado L."/>
            <person name="Berlin A."/>
            <person name="Chapman S.B."/>
            <person name="Chen Z."/>
            <person name="Freedman E."/>
            <person name="Gellesch M."/>
            <person name="Goldberg J."/>
            <person name="Griggs A."/>
            <person name="Gujja S."/>
            <person name="Heilman E."/>
            <person name="Heiman D."/>
            <person name="Howarth C."/>
            <person name="Mehta T."/>
            <person name="Neiman D."/>
            <person name="Pearson M."/>
            <person name="Roberts A."/>
            <person name="Saif S."/>
            <person name="Shea T."/>
            <person name="Shenoy N."/>
            <person name="Sisk P."/>
            <person name="Stolte C."/>
            <person name="Sykes S."/>
            <person name="White J."/>
            <person name="Yandava C."/>
            <person name="Burger G."/>
            <person name="Gray M.W."/>
            <person name="Holland P.W.H."/>
            <person name="King N."/>
            <person name="Lang F.B.F."/>
            <person name="Roger A.J."/>
            <person name="Ruiz-Trillo I."/>
            <person name="Haas B."/>
            <person name="Nusbaum C."/>
            <person name="Birren B."/>
        </authorList>
    </citation>
    <scope>NUCLEOTIDE SEQUENCE [LARGE SCALE GENOMIC DNA]</scope>
    <source>
        <strain evidence="1 2">JP610</strain>
    </source>
</reference>
<gene>
    <name evidence="1" type="ORF">SARC_03126</name>
</gene>
<protein>
    <submittedName>
        <fullName evidence="1">Uncharacterized protein</fullName>
    </submittedName>
</protein>
<evidence type="ECO:0000313" key="1">
    <source>
        <dbReference type="EMBL" id="KNC84665.1"/>
    </source>
</evidence>
<organism evidence="1 2">
    <name type="scientific">Sphaeroforma arctica JP610</name>
    <dbReference type="NCBI Taxonomy" id="667725"/>
    <lineage>
        <taxon>Eukaryota</taxon>
        <taxon>Ichthyosporea</taxon>
        <taxon>Ichthyophonida</taxon>
        <taxon>Sphaeroforma</taxon>
    </lineage>
</organism>
<proteinExistence type="predicted"/>
<accession>A0A0L0G6M3</accession>
<keyword evidence="2" id="KW-1185">Reference proteome</keyword>
<sequence length="78" mass="8619">METFARSSSSTAFDLCLGGDSLFYDQTLEGKGKAEIHVTEIHRLVPEAKHSISTLDKAKQHPELIADREIHLGLLTNV</sequence>
<dbReference type="GeneID" id="25903630"/>